<evidence type="ECO:0000259" key="6">
    <source>
        <dbReference type="Pfam" id="PF00675"/>
    </source>
</evidence>
<dbReference type="GO" id="GO:0006508">
    <property type="term" value="P:proteolysis"/>
    <property type="evidence" value="ECO:0007669"/>
    <property type="project" value="UniProtKB-KW"/>
</dbReference>
<keyword evidence="4" id="KW-0862">Zinc</keyword>
<dbReference type="Gene3D" id="3.30.830.10">
    <property type="entry name" value="Metalloenzyme, LuxS/M16 peptidase-like"/>
    <property type="match status" value="2"/>
</dbReference>
<sequence length="438" mass="50016">MKNIVLIILAIFPLFSKSQNIDYIEYDLDNGLHVILHQDNSVPLVVTSVMYHVGAKDENPKRTGFAHFFEHLLFEGTKNIGRGEMDKIIERNGGSYNANTTQDRTYYYELLPSNKLELGLWIESERLLHPVINQIGVDTQNEVVKEEKRLRVDNSPYGQLLKQIVEGLFVKHPYRWTTIGSMDHLDAATLDEFLAFKDKFYVPNNGVLVVAGNFEVEDTKSKIEAYFGPIPRGNDIERVDVQEDPIDGELKRTFNDPNIQIPMGLVSYRTPSMKARDAFVLDMISSVLSGGKSSRLYKKMVDDKKVSLQVQAVNLSLEDYGAYVILSLPLGENTLETLYANIDEEIDLLKNELISEREFEKLQNIFENNFVNSNASMAGIANSLARNYMLYENTNLINSNLDIYKSISREEIKEVANKYLNKNSRVLIDYMPVESEKK</sequence>
<dbReference type="InterPro" id="IPR007863">
    <property type="entry name" value="Peptidase_M16_C"/>
</dbReference>
<evidence type="ECO:0000313" key="8">
    <source>
        <dbReference type="EMBL" id="SUZ68131.1"/>
    </source>
</evidence>
<dbReference type="InterPro" id="IPR011765">
    <property type="entry name" value="Pept_M16_N"/>
</dbReference>
<accession>A0A381PM87</accession>
<organism evidence="8">
    <name type="scientific">marine metagenome</name>
    <dbReference type="NCBI Taxonomy" id="408172"/>
    <lineage>
        <taxon>unclassified sequences</taxon>
        <taxon>metagenomes</taxon>
        <taxon>ecological metagenomes</taxon>
    </lineage>
</organism>
<evidence type="ECO:0000256" key="2">
    <source>
        <dbReference type="ARBA" id="ARBA00022670"/>
    </source>
</evidence>
<gene>
    <name evidence="8" type="ORF">METZ01_LOCUS20985</name>
</gene>
<feature type="domain" description="Peptidase M16 N-terminal" evidence="6">
    <location>
        <begin position="34"/>
        <end position="156"/>
    </location>
</feature>
<evidence type="ECO:0000256" key="4">
    <source>
        <dbReference type="ARBA" id="ARBA00022833"/>
    </source>
</evidence>
<dbReference type="AlphaFoldDB" id="A0A381PM87"/>
<keyword evidence="3" id="KW-0378">Hydrolase</keyword>
<protein>
    <recommendedName>
        <fullName evidence="9">Peptidase M16 N-terminal domain-containing protein</fullName>
    </recommendedName>
</protein>
<evidence type="ECO:0000256" key="1">
    <source>
        <dbReference type="ARBA" id="ARBA00007261"/>
    </source>
</evidence>
<dbReference type="InterPro" id="IPR050626">
    <property type="entry name" value="Peptidase_M16"/>
</dbReference>
<dbReference type="EMBL" id="UINC01001031">
    <property type="protein sequence ID" value="SUZ68131.1"/>
    <property type="molecule type" value="Genomic_DNA"/>
</dbReference>
<dbReference type="SUPFAM" id="SSF63411">
    <property type="entry name" value="LuxS/MPP-like metallohydrolase"/>
    <property type="match status" value="2"/>
</dbReference>
<reference evidence="8" key="1">
    <citation type="submission" date="2018-05" db="EMBL/GenBank/DDBJ databases">
        <authorList>
            <person name="Lanie J.A."/>
            <person name="Ng W.-L."/>
            <person name="Kazmierczak K.M."/>
            <person name="Andrzejewski T.M."/>
            <person name="Davidsen T.M."/>
            <person name="Wayne K.J."/>
            <person name="Tettelin H."/>
            <person name="Glass J.I."/>
            <person name="Rusch D."/>
            <person name="Podicherti R."/>
            <person name="Tsui H.-C.T."/>
            <person name="Winkler M.E."/>
        </authorList>
    </citation>
    <scope>NUCLEOTIDE SEQUENCE</scope>
</reference>
<keyword evidence="5" id="KW-0482">Metalloprotease</keyword>
<evidence type="ECO:0000256" key="3">
    <source>
        <dbReference type="ARBA" id="ARBA00022801"/>
    </source>
</evidence>
<name>A0A381PM87_9ZZZZ</name>
<keyword evidence="2" id="KW-0645">Protease</keyword>
<dbReference type="GO" id="GO:0046872">
    <property type="term" value="F:metal ion binding"/>
    <property type="evidence" value="ECO:0007669"/>
    <property type="project" value="InterPro"/>
</dbReference>
<evidence type="ECO:0000256" key="5">
    <source>
        <dbReference type="ARBA" id="ARBA00023049"/>
    </source>
</evidence>
<dbReference type="Pfam" id="PF05193">
    <property type="entry name" value="Peptidase_M16_C"/>
    <property type="match status" value="1"/>
</dbReference>
<evidence type="ECO:0008006" key="9">
    <source>
        <dbReference type="Google" id="ProtNLM"/>
    </source>
</evidence>
<dbReference type="Pfam" id="PF00675">
    <property type="entry name" value="Peptidase_M16"/>
    <property type="match status" value="1"/>
</dbReference>
<evidence type="ECO:0000259" key="7">
    <source>
        <dbReference type="Pfam" id="PF05193"/>
    </source>
</evidence>
<dbReference type="GO" id="GO:0008237">
    <property type="term" value="F:metallopeptidase activity"/>
    <property type="evidence" value="ECO:0007669"/>
    <property type="project" value="UniProtKB-KW"/>
</dbReference>
<feature type="domain" description="Peptidase M16 C-terminal" evidence="7">
    <location>
        <begin position="188"/>
        <end position="365"/>
    </location>
</feature>
<comment type="similarity">
    <text evidence="1">Belongs to the peptidase M16 family.</text>
</comment>
<dbReference type="PANTHER" id="PTHR43690:SF35">
    <property type="entry name" value="NON-CATALYTIC MEMBER OF PEPTIDASE SUBFAMILY M16B-RELATED"/>
    <property type="match status" value="1"/>
</dbReference>
<dbReference type="PANTHER" id="PTHR43690">
    <property type="entry name" value="NARDILYSIN"/>
    <property type="match status" value="1"/>
</dbReference>
<proteinExistence type="inferred from homology"/>
<dbReference type="InterPro" id="IPR011249">
    <property type="entry name" value="Metalloenz_LuxS/M16"/>
</dbReference>